<dbReference type="Proteomes" id="UP000661280">
    <property type="component" value="Chromosome 6"/>
</dbReference>
<reference evidence="3" key="1">
    <citation type="submission" date="2021-01" db="EMBL/GenBank/DDBJ databases">
        <authorList>
            <consortium name="Aspergillus luchuensis mut. kawachii IFO 4304 genome sequencing consortium"/>
            <person name="Kazuki M."/>
            <person name="Futagami T."/>
        </authorList>
    </citation>
    <scope>NUCLEOTIDE SEQUENCE</scope>
    <source>
        <strain evidence="3">IFO 4308</strain>
    </source>
</reference>
<evidence type="ECO:0000313" key="4">
    <source>
        <dbReference type="Proteomes" id="UP000661280"/>
    </source>
</evidence>
<evidence type="ECO:0000256" key="1">
    <source>
        <dbReference type="SAM" id="Phobius"/>
    </source>
</evidence>
<evidence type="ECO:0000256" key="2">
    <source>
        <dbReference type="SAM" id="SignalP"/>
    </source>
</evidence>
<dbReference type="KEGG" id="aluc:AKAW2_61348A"/>
<dbReference type="RefSeq" id="XP_041546846.1">
    <property type="nucleotide sequence ID" value="XM_041680930.1"/>
</dbReference>
<keyword evidence="2" id="KW-0732">Signal</keyword>
<protein>
    <submittedName>
        <fullName evidence="3">Uncharacterized protein</fullName>
    </submittedName>
</protein>
<evidence type="ECO:0000313" key="3">
    <source>
        <dbReference type="EMBL" id="BCS03084.1"/>
    </source>
</evidence>
<keyword evidence="1" id="KW-0472">Membrane</keyword>
<keyword evidence="4" id="KW-1185">Reference proteome</keyword>
<accession>A0A7R8A1U3</accession>
<feature type="chain" id="PRO_5031487599" evidence="2">
    <location>
        <begin position="30"/>
        <end position="103"/>
    </location>
</feature>
<keyword evidence="1" id="KW-1133">Transmembrane helix</keyword>
<dbReference type="EMBL" id="AP024430">
    <property type="protein sequence ID" value="BCS03084.1"/>
    <property type="molecule type" value="Genomic_DNA"/>
</dbReference>
<gene>
    <name evidence="3" type="ORF">AKAW2_61348A</name>
</gene>
<feature type="transmembrane region" description="Helical" evidence="1">
    <location>
        <begin position="62"/>
        <end position="82"/>
    </location>
</feature>
<reference evidence="3" key="2">
    <citation type="submission" date="2021-02" db="EMBL/GenBank/DDBJ databases">
        <title>Aspergillus luchuensis mut. kawachii IFO 4304 genome sequence.</title>
        <authorList>
            <person name="Mori K."/>
            <person name="Kadooka C."/>
            <person name="Goto M."/>
            <person name="Futagami T."/>
        </authorList>
    </citation>
    <scope>NUCLEOTIDE SEQUENCE</scope>
    <source>
        <strain evidence="3">IFO 4308</strain>
    </source>
</reference>
<feature type="signal peptide" evidence="2">
    <location>
        <begin position="1"/>
        <end position="29"/>
    </location>
</feature>
<keyword evidence="1" id="KW-0812">Transmembrane</keyword>
<name>A0A7R8A1U3_ASPKA</name>
<dbReference type="AlphaFoldDB" id="A0A7R8A1U3"/>
<proteinExistence type="predicted"/>
<sequence>MILARMVKLALPWDLSLWFLIILQPYVENESAQLHDGDGSFYSIARERAIAQKNFLNDDNHVLILFSFCSVGLTPFFFYLVCRFSCFFPLNFPPFSIQSIELT</sequence>
<organism evidence="3 4">
    <name type="scientific">Aspergillus kawachii</name>
    <name type="common">White koji mold</name>
    <name type="synonym">Aspergillus awamori var. kawachi</name>
    <dbReference type="NCBI Taxonomy" id="1069201"/>
    <lineage>
        <taxon>Eukaryota</taxon>
        <taxon>Fungi</taxon>
        <taxon>Dikarya</taxon>
        <taxon>Ascomycota</taxon>
        <taxon>Pezizomycotina</taxon>
        <taxon>Eurotiomycetes</taxon>
        <taxon>Eurotiomycetidae</taxon>
        <taxon>Eurotiales</taxon>
        <taxon>Aspergillaceae</taxon>
        <taxon>Aspergillus</taxon>
        <taxon>Aspergillus subgen. Circumdati</taxon>
    </lineage>
</organism>
<dbReference type="GeneID" id="64964405"/>